<organism evidence="9 10">
    <name type="scientific">Silvimonas terrae</name>
    <dbReference type="NCBI Taxonomy" id="300266"/>
    <lineage>
        <taxon>Bacteria</taxon>
        <taxon>Pseudomonadati</taxon>
        <taxon>Pseudomonadota</taxon>
        <taxon>Betaproteobacteria</taxon>
        <taxon>Neisseriales</taxon>
        <taxon>Chitinibacteraceae</taxon>
        <taxon>Silvimonas</taxon>
    </lineage>
</organism>
<keyword evidence="5" id="KW-0133">Cell shape</keyword>
<keyword evidence="3" id="KW-1003">Cell membrane</keyword>
<dbReference type="Proteomes" id="UP000543030">
    <property type="component" value="Unassembled WGS sequence"/>
</dbReference>
<evidence type="ECO:0000256" key="7">
    <source>
        <dbReference type="ARBA" id="ARBA00023136"/>
    </source>
</evidence>
<dbReference type="InterPro" id="IPR007227">
    <property type="entry name" value="Cell_shape_determining_MreD"/>
</dbReference>
<evidence type="ECO:0000313" key="9">
    <source>
        <dbReference type="EMBL" id="MBB5191303.1"/>
    </source>
</evidence>
<comment type="similarity">
    <text evidence="2">Belongs to the MreD family.</text>
</comment>
<evidence type="ECO:0000256" key="2">
    <source>
        <dbReference type="ARBA" id="ARBA00007776"/>
    </source>
</evidence>
<accession>A0A840RG73</accession>
<evidence type="ECO:0000313" key="10">
    <source>
        <dbReference type="Proteomes" id="UP000543030"/>
    </source>
</evidence>
<feature type="transmembrane region" description="Helical" evidence="8">
    <location>
        <begin position="12"/>
        <end position="33"/>
    </location>
</feature>
<gene>
    <name evidence="9" type="ORF">HNQ50_002026</name>
</gene>
<dbReference type="GO" id="GO:0005886">
    <property type="term" value="C:plasma membrane"/>
    <property type="evidence" value="ECO:0007669"/>
    <property type="project" value="UniProtKB-SubCell"/>
</dbReference>
<keyword evidence="10" id="KW-1185">Reference proteome</keyword>
<feature type="transmembrane region" description="Helical" evidence="8">
    <location>
        <begin position="78"/>
        <end position="96"/>
    </location>
</feature>
<dbReference type="InterPro" id="IPR026034">
    <property type="entry name" value="MreD_proteobac"/>
</dbReference>
<dbReference type="PANTHER" id="PTHR37484:SF1">
    <property type="entry name" value="ROD SHAPE-DETERMINING PROTEIN MRED"/>
    <property type="match status" value="1"/>
</dbReference>
<dbReference type="RefSeq" id="WP_184100055.1">
    <property type="nucleotide sequence ID" value="NZ_JACHHN010000003.1"/>
</dbReference>
<evidence type="ECO:0000256" key="4">
    <source>
        <dbReference type="ARBA" id="ARBA00022692"/>
    </source>
</evidence>
<dbReference type="PIRSF" id="PIRSF018472">
    <property type="entry name" value="MreD_proteobac"/>
    <property type="match status" value="1"/>
</dbReference>
<reference evidence="9 10" key="1">
    <citation type="submission" date="2020-08" db="EMBL/GenBank/DDBJ databases">
        <title>Genomic Encyclopedia of Type Strains, Phase IV (KMG-IV): sequencing the most valuable type-strain genomes for metagenomic binning, comparative biology and taxonomic classification.</title>
        <authorList>
            <person name="Goeker M."/>
        </authorList>
    </citation>
    <scope>NUCLEOTIDE SEQUENCE [LARGE SCALE GENOMIC DNA]</scope>
    <source>
        <strain evidence="9 10">DSM 18233</strain>
    </source>
</reference>
<dbReference type="Pfam" id="PF04093">
    <property type="entry name" value="MreD"/>
    <property type="match status" value="1"/>
</dbReference>
<protein>
    <submittedName>
        <fullName evidence="9">Rod shape-determining protein MreD</fullName>
    </submittedName>
</protein>
<evidence type="ECO:0000256" key="8">
    <source>
        <dbReference type="SAM" id="Phobius"/>
    </source>
</evidence>
<proteinExistence type="inferred from homology"/>
<evidence type="ECO:0000256" key="1">
    <source>
        <dbReference type="ARBA" id="ARBA00004651"/>
    </source>
</evidence>
<dbReference type="GO" id="GO:0008360">
    <property type="term" value="P:regulation of cell shape"/>
    <property type="evidence" value="ECO:0007669"/>
    <property type="project" value="UniProtKB-KW"/>
</dbReference>
<keyword evidence="7 8" id="KW-0472">Membrane</keyword>
<feature type="transmembrane region" description="Helical" evidence="8">
    <location>
        <begin position="108"/>
        <end position="129"/>
    </location>
</feature>
<comment type="caution">
    <text evidence="9">The sequence shown here is derived from an EMBL/GenBank/DDBJ whole genome shotgun (WGS) entry which is preliminary data.</text>
</comment>
<dbReference type="EMBL" id="JACHHN010000003">
    <property type="protein sequence ID" value="MBB5191303.1"/>
    <property type="molecule type" value="Genomic_DNA"/>
</dbReference>
<evidence type="ECO:0000256" key="6">
    <source>
        <dbReference type="ARBA" id="ARBA00022989"/>
    </source>
</evidence>
<evidence type="ECO:0000256" key="5">
    <source>
        <dbReference type="ARBA" id="ARBA00022960"/>
    </source>
</evidence>
<feature type="transmembrane region" description="Helical" evidence="8">
    <location>
        <begin position="135"/>
        <end position="159"/>
    </location>
</feature>
<comment type="subcellular location">
    <subcellularLocation>
        <location evidence="1">Cell membrane</location>
        <topology evidence="1">Multi-pass membrane protein</topology>
    </subcellularLocation>
</comment>
<keyword evidence="4 8" id="KW-0812">Transmembrane</keyword>
<dbReference type="NCBIfam" id="TIGR03426">
    <property type="entry name" value="shape_MreD"/>
    <property type="match status" value="1"/>
</dbReference>
<dbReference type="AlphaFoldDB" id="A0A840RG73"/>
<sequence>MPVSSQLLRPVRGTLIFFTFLVALVVNLLPWQVGLANFTPDFVALFIVYWTLNQPRRVGVGWAFVLGILMDVGDGNVLGQHAFAYSVIAFLTLARQRQLNVFPFWQQAFVALGFLLLSQLLMVLIRLALGSPFVGWGYFAGCFLSAVIWTPLSNLMLMYHQRKPKSESKYESS</sequence>
<dbReference type="PANTHER" id="PTHR37484">
    <property type="entry name" value="ROD SHAPE-DETERMINING PROTEIN MRED"/>
    <property type="match status" value="1"/>
</dbReference>
<keyword evidence="6 8" id="KW-1133">Transmembrane helix</keyword>
<evidence type="ECO:0000256" key="3">
    <source>
        <dbReference type="ARBA" id="ARBA00022475"/>
    </source>
</evidence>
<name>A0A840RG73_9NEIS</name>